<keyword evidence="3" id="KW-1003">Cell membrane</keyword>
<feature type="transmembrane region" description="Helical" evidence="8">
    <location>
        <begin position="6"/>
        <end position="23"/>
    </location>
</feature>
<evidence type="ECO:0000256" key="8">
    <source>
        <dbReference type="SAM" id="Phobius"/>
    </source>
</evidence>
<comment type="subcellular location">
    <subcellularLocation>
        <location evidence="1">Cell membrane</location>
        <topology evidence="1">Multi-pass membrane protein</topology>
    </subcellularLocation>
</comment>
<dbReference type="OrthoDB" id="1132160at2"/>
<reference evidence="9 10" key="1">
    <citation type="journal article" date="2015" name="Microbes Environ.">
        <title>Distribution and evolution of nitrogen fixation genes in the phylum bacteroidetes.</title>
        <authorList>
            <person name="Inoue J."/>
            <person name="Oshima K."/>
            <person name="Suda W."/>
            <person name="Sakamoto M."/>
            <person name="Iino T."/>
            <person name="Noda S."/>
            <person name="Hongoh Y."/>
            <person name="Hattori M."/>
            <person name="Ohkuma M."/>
        </authorList>
    </citation>
    <scope>NUCLEOTIDE SEQUENCE [LARGE SCALE GENOMIC DNA]</scope>
    <source>
        <strain evidence="9">JCM 15548</strain>
    </source>
</reference>
<feature type="transmembrane region" description="Helical" evidence="8">
    <location>
        <begin position="71"/>
        <end position="93"/>
    </location>
</feature>
<feature type="transmembrane region" description="Helical" evidence="8">
    <location>
        <begin position="144"/>
        <end position="164"/>
    </location>
</feature>
<keyword evidence="10" id="KW-1185">Reference proteome</keyword>
<feature type="transmembrane region" description="Helical" evidence="8">
    <location>
        <begin position="35"/>
        <end position="59"/>
    </location>
</feature>
<keyword evidence="7 8" id="KW-0472">Membrane</keyword>
<accession>A0A0E9LVM4</accession>
<dbReference type="InterPro" id="IPR007227">
    <property type="entry name" value="Cell_shape_determining_MreD"/>
</dbReference>
<keyword evidence="4 8" id="KW-0812">Transmembrane</keyword>
<dbReference type="RefSeq" id="WP_062123115.1">
    <property type="nucleotide sequence ID" value="NZ_BAZW01000007.1"/>
</dbReference>
<proteinExistence type="inferred from homology"/>
<protein>
    <submittedName>
        <fullName evidence="9">Uncharacterized protein</fullName>
    </submittedName>
</protein>
<evidence type="ECO:0000256" key="3">
    <source>
        <dbReference type="ARBA" id="ARBA00022475"/>
    </source>
</evidence>
<evidence type="ECO:0000256" key="5">
    <source>
        <dbReference type="ARBA" id="ARBA00022960"/>
    </source>
</evidence>
<dbReference type="Proteomes" id="UP000032900">
    <property type="component" value="Unassembled WGS sequence"/>
</dbReference>
<name>A0A0E9LVM4_9BACT</name>
<dbReference type="EMBL" id="BAZW01000007">
    <property type="protein sequence ID" value="GAO29176.1"/>
    <property type="molecule type" value="Genomic_DNA"/>
</dbReference>
<dbReference type="AlphaFoldDB" id="A0A0E9LVM4"/>
<feature type="transmembrane region" description="Helical" evidence="8">
    <location>
        <begin position="114"/>
        <end position="132"/>
    </location>
</feature>
<dbReference type="GO" id="GO:0008360">
    <property type="term" value="P:regulation of cell shape"/>
    <property type="evidence" value="ECO:0007669"/>
    <property type="project" value="UniProtKB-KW"/>
</dbReference>
<dbReference type="NCBIfam" id="TIGR03426">
    <property type="entry name" value="shape_MreD"/>
    <property type="match status" value="1"/>
</dbReference>
<evidence type="ECO:0000313" key="9">
    <source>
        <dbReference type="EMBL" id="GAO29176.1"/>
    </source>
</evidence>
<organism evidence="9 10">
    <name type="scientific">Geofilum rubicundum JCM 15548</name>
    <dbReference type="NCBI Taxonomy" id="1236989"/>
    <lineage>
        <taxon>Bacteria</taxon>
        <taxon>Pseudomonadati</taxon>
        <taxon>Bacteroidota</taxon>
        <taxon>Bacteroidia</taxon>
        <taxon>Marinilabiliales</taxon>
        <taxon>Marinilabiliaceae</taxon>
        <taxon>Geofilum</taxon>
    </lineage>
</organism>
<evidence type="ECO:0000256" key="7">
    <source>
        <dbReference type="ARBA" id="ARBA00023136"/>
    </source>
</evidence>
<comment type="caution">
    <text evidence="9">The sequence shown here is derived from an EMBL/GenBank/DDBJ whole genome shotgun (WGS) entry which is preliminary data.</text>
</comment>
<evidence type="ECO:0000256" key="6">
    <source>
        <dbReference type="ARBA" id="ARBA00022989"/>
    </source>
</evidence>
<evidence type="ECO:0000256" key="1">
    <source>
        <dbReference type="ARBA" id="ARBA00004651"/>
    </source>
</evidence>
<keyword evidence="5" id="KW-0133">Cell shape</keyword>
<keyword evidence="6 8" id="KW-1133">Transmembrane helix</keyword>
<gene>
    <name evidence="9" type="ORF">JCM15548_11340</name>
</gene>
<comment type="similarity">
    <text evidence="2">Belongs to the MreD family.</text>
</comment>
<dbReference type="STRING" id="1236989.JCM15548_11340"/>
<sequence>MINHLGRYLLSFIAILLVQVLVLNNLNLGGYINPWLYVLFILILPVEMPNWLLLVLAFATGLIMDTFLNTIGLHASATVFLAFLRPFLLRFFAPRDGYEPGSLPVTSHFGLGWFLKYTLLAVLAHHLFLFIVEAFSFENFLATLWKTILSSLVTLVVIMIAQLFSSRERRRI</sequence>
<evidence type="ECO:0000256" key="2">
    <source>
        <dbReference type="ARBA" id="ARBA00007776"/>
    </source>
</evidence>
<evidence type="ECO:0000313" key="10">
    <source>
        <dbReference type="Proteomes" id="UP000032900"/>
    </source>
</evidence>
<dbReference type="GO" id="GO:0005886">
    <property type="term" value="C:plasma membrane"/>
    <property type="evidence" value="ECO:0007669"/>
    <property type="project" value="UniProtKB-SubCell"/>
</dbReference>
<evidence type="ECO:0000256" key="4">
    <source>
        <dbReference type="ARBA" id="ARBA00022692"/>
    </source>
</evidence>